<name>A0ABU1F916_9RHOB</name>
<protein>
    <submittedName>
        <fullName evidence="4">Nitroreductase family protein</fullName>
    </submittedName>
</protein>
<feature type="domain" description="Nitroreductase" evidence="3">
    <location>
        <begin position="76"/>
        <end position="164"/>
    </location>
</feature>
<dbReference type="CDD" id="cd02138">
    <property type="entry name" value="TdsD-like"/>
    <property type="match status" value="1"/>
</dbReference>
<dbReference type="Proteomes" id="UP001247754">
    <property type="component" value="Unassembled WGS sequence"/>
</dbReference>
<dbReference type="RefSeq" id="WP_310457606.1">
    <property type="nucleotide sequence ID" value="NZ_JAVKPH010000013.1"/>
</dbReference>
<gene>
    <name evidence="4" type="ORF">RGD00_12170</name>
</gene>
<evidence type="ECO:0000259" key="3">
    <source>
        <dbReference type="Pfam" id="PF00881"/>
    </source>
</evidence>
<reference evidence="4 5" key="1">
    <citation type="submission" date="2023-09" db="EMBL/GenBank/DDBJ databases">
        <title>Xinfangfangia sedmenti sp. nov., isolated the sedment.</title>
        <authorList>
            <person name="Xu L."/>
        </authorList>
    </citation>
    <scope>NUCLEOTIDE SEQUENCE [LARGE SCALE GENOMIC DNA]</scope>
    <source>
        <strain evidence="4 5">LG-4</strain>
    </source>
</reference>
<keyword evidence="5" id="KW-1185">Reference proteome</keyword>
<dbReference type="SUPFAM" id="SSF55469">
    <property type="entry name" value="FMN-dependent nitroreductase-like"/>
    <property type="match status" value="1"/>
</dbReference>
<dbReference type="PANTHER" id="PTHR43673:SF10">
    <property type="entry name" value="NADH DEHYDROGENASE_NAD(P)H NITROREDUCTASE XCC3605-RELATED"/>
    <property type="match status" value="1"/>
</dbReference>
<dbReference type="InterPro" id="IPR000415">
    <property type="entry name" value="Nitroreductase-like"/>
</dbReference>
<evidence type="ECO:0000313" key="5">
    <source>
        <dbReference type="Proteomes" id="UP001247754"/>
    </source>
</evidence>
<feature type="domain" description="Nitroreductase" evidence="3">
    <location>
        <begin position="19"/>
        <end position="58"/>
    </location>
</feature>
<dbReference type="EMBL" id="JAVKPH010000013">
    <property type="protein sequence ID" value="MDR5653366.1"/>
    <property type="molecule type" value="Genomic_DNA"/>
</dbReference>
<dbReference type="PANTHER" id="PTHR43673">
    <property type="entry name" value="NAD(P)H NITROREDUCTASE YDGI-RELATED"/>
    <property type="match status" value="1"/>
</dbReference>
<proteinExistence type="inferred from homology"/>
<dbReference type="InterPro" id="IPR029479">
    <property type="entry name" value="Nitroreductase"/>
</dbReference>
<keyword evidence="2" id="KW-0560">Oxidoreductase</keyword>
<organism evidence="4 5">
    <name type="scientific">Ruixingdingia sedimenti</name>
    <dbReference type="NCBI Taxonomy" id="3073604"/>
    <lineage>
        <taxon>Bacteria</taxon>
        <taxon>Pseudomonadati</taxon>
        <taxon>Pseudomonadota</taxon>
        <taxon>Alphaproteobacteria</taxon>
        <taxon>Rhodobacterales</taxon>
        <taxon>Paracoccaceae</taxon>
        <taxon>Ruixingdingia</taxon>
    </lineage>
</organism>
<accession>A0ABU1F916</accession>
<dbReference type="Pfam" id="PF00881">
    <property type="entry name" value="Nitroreductase"/>
    <property type="match status" value="2"/>
</dbReference>
<comment type="similarity">
    <text evidence="1">Belongs to the nitroreductase family.</text>
</comment>
<evidence type="ECO:0000256" key="1">
    <source>
        <dbReference type="ARBA" id="ARBA00007118"/>
    </source>
</evidence>
<sequence>MTDPAPRTPDHPVDPAFPARWSPRAFTDAGMPPADLLTVLEAARWSPSASNTQPWRFVYGLRGSTGFAAIAEGLTGGNRDWAPRAAALVVTVAQTEGRDAGGNPRAQRWAEHDTGAAGLAMALQAERLGYRAHPMGGFDPAALHRALAIPEAGHRIMAVIAIGRQGPADLLPEQHRPRETPGPRQPLAELAFEGRFGG</sequence>
<evidence type="ECO:0000313" key="4">
    <source>
        <dbReference type="EMBL" id="MDR5653366.1"/>
    </source>
</evidence>
<comment type="caution">
    <text evidence="4">The sequence shown here is derived from an EMBL/GenBank/DDBJ whole genome shotgun (WGS) entry which is preliminary data.</text>
</comment>
<dbReference type="Gene3D" id="3.40.109.10">
    <property type="entry name" value="NADH Oxidase"/>
    <property type="match status" value="1"/>
</dbReference>
<evidence type="ECO:0000256" key="2">
    <source>
        <dbReference type="ARBA" id="ARBA00023002"/>
    </source>
</evidence>